<dbReference type="Proteomes" id="UP001285441">
    <property type="component" value="Unassembled WGS sequence"/>
</dbReference>
<reference evidence="2" key="1">
    <citation type="journal article" date="2023" name="Mol. Phylogenet. Evol.">
        <title>Genome-scale phylogeny and comparative genomics of the fungal order Sordariales.</title>
        <authorList>
            <person name="Hensen N."/>
            <person name="Bonometti L."/>
            <person name="Westerberg I."/>
            <person name="Brannstrom I.O."/>
            <person name="Guillou S."/>
            <person name="Cros-Aarteil S."/>
            <person name="Calhoun S."/>
            <person name="Haridas S."/>
            <person name="Kuo A."/>
            <person name="Mondo S."/>
            <person name="Pangilinan J."/>
            <person name="Riley R."/>
            <person name="LaButti K."/>
            <person name="Andreopoulos B."/>
            <person name="Lipzen A."/>
            <person name="Chen C."/>
            <person name="Yan M."/>
            <person name="Daum C."/>
            <person name="Ng V."/>
            <person name="Clum A."/>
            <person name="Steindorff A."/>
            <person name="Ohm R.A."/>
            <person name="Martin F."/>
            <person name="Silar P."/>
            <person name="Natvig D.O."/>
            <person name="Lalanne C."/>
            <person name="Gautier V."/>
            <person name="Ament-Velasquez S.L."/>
            <person name="Kruys A."/>
            <person name="Hutchinson M.I."/>
            <person name="Powell A.J."/>
            <person name="Barry K."/>
            <person name="Miller A.N."/>
            <person name="Grigoriev I.V."/>
            <person name="Debuchy R."/>
            <person name="Gladieux P."/>
            <person name="Hiltunen Thoren M."/>
            <person name="Johannesson H."/>
        </authorList>
    </citation>
    <scope>NUCLEOTIDE SEQUENCE</scope>
    <source>
        <strain evidence="2">CBS 232.78</strain>
    </source>
</reference>
<evidence type="ECO:0000313" key="3">
    <source>
        <dbReference type="Proteomes" id="UP001285441"/>
    </source>
</evidence>
<proteinExistence type="predicted"/>
<comment type="caution">
    <text evidence="2">The sequence shown here is derived from an EMBL/GenBank/DDBJ whole genome shotgun (WGS) entry which is preliminary data.</text>
</comment>
<evidence type="ECO:0000256" key="1">
    <source>
        <dbReference type="SAM" id="SignalP"/>
    </source>
</evidence>
<sequence length="233" mass="23945">MHPKFVIATVMALAFGQLHAQAPSRRARAGGSGFGLFAYGGTIGGLPVFFSDGTAVITDFKTANNTGSNLVPVAFSSGSDGGAFSAAPNTTAPVFNNATETPPFSNATFFVPGEGSSSHQVGFSSDITSTDIITTGWTFYGHIALLEAAGGSLISLFWAVPSGTEGVWNLTWNETDASSGAIPVTLKDTPPPNLVVKVATALSKKQSLVKKDGAISKMSKSMAGEDDGDEVCE</sequence>
<accession>A0AAE0K2H5</accession>
<feature type="signal peptide" evidence="1">
    <location>
        <begin position="1"/>
        <end position="20"/>
    </location>
</feature>
<dbReference type="EMBL" id="JAULSW010000010">
    <property type="protein sequence ID" value="KAK3368779.1"/>
    <property type="molecule type" value="Genomic_DNA"/>
</dbReference>
<name>A0AAE0K2H5_9PEZI</name>
<keyword evidence="3" id="KW-1185">Reference proteome</keyword>
<keyword evidence="1" id="KW-0732">Signal</keyword>
<gene>
    <name evidence="2" type="ORF">B0H63DRAFT_515300</name>
</gene>
<reference evidence="2" key="2">
    <citation type="submission" date="2023-06" db="EMBL/GenBank/DDBJ databases">
        <authorList>
            <consortium name="Lawrence Berkeley National Laboratory"/>
            <person name="Haridas S."/>
            <person name="Hensen N."/>
            <person name="Bonometti L."/>
            <person name="Westerberg I."/>
            <person name="Brannstrom I.O."/>
            <person name="Guillou S."/>
            <person name="Cros-Aarteil S."/>
            <person name="Calhoun S."/>
            <person name="Kuo A."/>
            <person name="Mondo S."/>
            <person name="Pangilinan J."/>
            <person name="Riley R."/>
            <person name="LaButti K."/>
            <person name="Andreopoulos B."/>
            <person name="Lipzen A."/>
            <person name="Chen C."/>
            <person name="Yanf M."/>
            <person name="Daum C."/>
            <person name="Ng V."/>
            <person name="Clum A."/>
            <person name="Steindorff A."/>
            <person name="Ohm R."/>
            <person name="Martin F."/>
            <person name="Silar P."/>
            <person name="Natvig D."/>
            <person name="Lalanne C."/>
            <person name="Gautier V."/>
            <person name="Ament-velasquez S.L."/>
            <person name="Kruys A."/>
            <person name="Hutchinson M.I."/>
            <person name="Powell A.J."/>
            <person name="Barry K."/>
            <person name="Miller A.N."/>
            <person name="Grigoriev I.V."/>
            <person name="Debuchy R."/>
            <person name="Gladieux P."/>
            <person name="Thoren M.H."/>
            <person name="Johannesson H."/>
        </authorList>
    </citation>
    <scope>NUCLEOTIDE SEQUENCE</scope>
    <source>
        <strain evidence="2">CBS 232.78</strain>
    </source>
</reference>
<organism evidence="2 3">
    <name type="scientific">Podospora didyma</name>
    <dbReference type="NCBI Taxonomy" id="330526"/>
    <lineage>
        <taxon>Eukaryota</taxon>
        <taxon>Fungi</taxon>
        <taxon>Dikarya</taxon>
        <taxon>Ascomycota</taxon>
        <taxon>Pezizomycotina</taxon>
        <taxon>Sordariomycetes</taxon>
        <taxon>Sordariomycetidae</taxon>
        <taxon>Sordariales</taxon>
        <taxon>Podosporaceae</taxon>
        <taxon>Podospora</taxon>
    </lineage>
</organism>
<evidence type="ECO:0000313" key="2">
    <source>
        <dbReference type="EMBL" id="KAK3368779.1"/>
    </source>
</evidence>
<dbReference type="AlphaFoldDB" id="A0AAE0K2H5"/>
<feature type="chain" id="PRO_5042224634" evidence="1">
    <location>
        <begin position="21"/>
        <end position="233"/>
    </location>
</feature>
<protein>
    <submittedName>
        <fullName evidence="2">Uncharacterized protein</fullName>
    </submittedName>
</protein>